<dbReference type="PANTHER" id="PTHR43791:SF36">
    <property type="entry name" value="TRANSPORTER, PUTATIVE (AFU_ORTHOLOGUE AFUA_6G08340)-RELATED"/>
    <property type="match status" value="1"/>
</dbReference>
<sequence length="440" mass="47825">MVAMTGVSAVERVTDELKELLLYRRVAWRIVPLAIICFVFSYFDRINISFAKAQMQADLGLGDAAYGLAGSMFFVGYVLFEVPSSIGLKKYGAPRWISRIMVSLGIATAALVFAYNQYTLYFLRFLIGVMEAGFGPAILFYLACWFPRKYLARINGLWFLAVPLAGALGSPLAGLILGNLQGVMGLAGWQWLFLLTGLPCVILGFCVLWKLDRDIQSAKWLSAEEKSILEGNLDSDRRNADSTHGSLWRVLLTKEVAVFALIYFVIKLASYGLNFWMPHLIEQSGITNLTLVGIVSALPYAVACIGMLVVTNLSDRSGDRKSYLLGCMLAAAVGYGLACFFSDNSLALILALLLATAGTFIAIPVFWTIPQSTFSGLAIASGTAAVNSVGQLSGMVAPVMVGYINDLTGVSYMGMLSIAPLLLLACVVILRYVRNPQRVD</sequence>
<dbReference type="AlphaFoldDB" id="A0A1H6WGX6"/>
<dbReference type="EMBL" id="FNYO01000045">
    <property type="protein sequence ID" value="SEJ16198.1"/>
    <property type="molecule type" value="Genomic_DNA"/>
</dbReference>
<evidence type="ECO:0000313" key="10">
    <source>
        <dbReference type="Proteomes" id="UP000199005"/>
    </source>
</evidence>
<proteinExistence type="predicted"/>
<dbReference type="InterPro" id="IPR020846">
    <property type="entry name" value="MFS_dom"/>
</dbReference>
<feature type="transmembrane region" description="Helical" evidence="7">
    <location>
        <begin position="322"/>
        <end position="341"/>
    </location>
</feature>
<gene>
    <name evidence="9" type="ORF">SAMN04244579_03343</name>
</gene>
<dbReference type="RefSeq" id="WP_090901295.1">
    <property type="nucleotide sequence ID" value="NZ_FNYO01000045.1"/>
</dbReference>
<feature type="transmembrane region" description="Helical" evidence="7">
    <location>
        <begin position="64"/>
        <end position="84"/>
    </location>
</feature>
<feature type="transmembrane region" description="Helical" evidence="7">
    <location>
        <begin position="121"/>
        <end position="144"/>
    </location>
</feature>
<feature type="transmembrane region" description="Helical" evidence="7">
    <location>
        <begin position="376"/>
        <end position="404"/>
    </location>
</feature>
<dbReference type="InterPro" id="IPR011701">
    <property type="entry name" value="MFS"/>
</dbReference>
<keyword evidence="2" id="KW-0813">Transport</keyword>
<feature type="transmembrane region" description="Helical" evidence="7">
    <location>
        <begin position="347"/>
        <end position="369"/>
    </location>
</feature>
<keyword evidence="3 7" id="KW-0812">Transmembrane</keyword>
<protein>
    <submittedName>
        <fullName evidence="9">Sugar phosphate permease</fullName>
    </submittedName>
</protein>
<feature type="transmembrane region" description="Helical" evidence="7">
    <location>
        <begin position="410"/>
        <end position="433"/>
    </location>
</feature>
<dbReference type="PANTHER" id="PTHR43791">
    <property type="entry name" value="PERMEASE-RELATED"/>
    <property type="match status" value="1"/>
</dbReference>
<reference evidence="9 10" key="1">
    <citation type="submission" date="2016-10" db="EMBL/GenBank/DDBJ databases">
        <authorList>
            <person name="de Groot N.N."/>
        </authorList>
    </citation>
    <scope>NUCLEOTIDE SEQUENCE [LARGE SCALE GENOMIC DNA]</scope>
    <source>
        <strain evidence="9 10">DSM 1041</strain>
    </source>
</reference>
<dbReference type="STRING" id="170623.SAMN04244579_03343"/>
<dbReference type="SUPFAM" id="SSF103473">
    <property type="entry name" value="MFS general substrate transporter"/>
    <property type="match status" value="1"/>
</dbReference>
<evidence type="ECO:0000256" key="4">
    <source>
        <dbReference type="ARBA" id="ARBA00022797"/>
    </source>
</evidence>
<feature type="transmembrane region" description="Helical" evidence="7">
    <location>
        <begin position="256"/>
        <end position="277"/>
    </location>
</feature>
<evidence type="ECO:0000259" key="8">
    <source>
        <dbReference type="PROSITE" id="PS50850"/>
    </source>
</evidence>
<dbReference type="GO" id="GO:0005886">
    <property type="term" value="C:plasma membrane"/>
    <property type="evidence" value="ECO:0007669"/>
    <property type="project" value="TreeGrafter"/>
</dbReference>
<accession>A0A1H6WGX6</accession>
<comment type="subcellular location">
    <subcellularLocation>
        <location evidence="1">Membrane</location>
        <topology evidence="1">Multi-pass membrane protein</topology>
    </subcellularLocation>
</comment>
<feature type="domain" description="Major facilitator superfamily (MFS) profile" evidence="8">
    <location>
        <begin position="30"/>
        <end position="437"/>
    </location>
</feature>
<keyword evidence="6 7" id="KW-0472">Membrane</keyword>
<name>A0A1H6WGX6_9GAMM</name>
<evidence type="ECO:0000256" key="2">
    <source>
        <dbReference type="ARBA" id="ARBA00022448"/>
    </source>
</evidence>
<dbReference type="GO" id="GO:0022857">
    <property type="term" value="F:transmembrane transporter activity"/>
    <property type="evidence" value="ECO:0007669"/>
    <property type="project" value="InterPro"/>
</dbReference>
<feature type="transmembrane region" description="Helical" evidence="7">
    <location>
        <begin position="26"/>
        <end position="44"/>
    </location>
</feature>
<evidence type="ECO:0000256" key="7">
    <source>
        <dbReference type="SAM" id="Phobius"/>
    </source>
</evidence>
<feature type="transmembrane region" description="Helical" evidence="7">
    <location>
        <begin position="289"/>
        <end position="310"/>
    </location>
</feature>
<evidence type="ECO:0000256" key="6">
    <source>
        <dbReference type="ARBA" id="ARBA00023136"/>
    </source>
</evidence>
<feature type="transmembrane region" description="Helical" evidence="7">
    <location>
        <begin position="96"/>
        <end position="115"/>
    </location>
</feature>
<keyword evidence="5 7" id="KW-1133">Transmembrane helix</keyword>
<dbReference type="CDD" id="cd17319">
    <property type="entry name" value="MFS_ExuT_GudP_like"/>
    <property type="match status" value="1"/>
</dbReference>
<feature type="transmembrane region" description="Helical" evidence="7">
    <location>
        <begin position="189"/>
        <end position="209"/>
    </location>
</feature>
<organism evidence="9 10">
    <name type="scientific">Azotobacter beijerinckii</name>
    <dbReference type="NCBI Taxonomy" id="170623"/>
    <lineage>
        <taxon>Bacteria</taxon>
        <taxon>Pseudomonadati</taxon>
        <taxon>Pseudomonadota</taxon>
        <taxon>Gammaproteobacteria</taxon>
        <taxon>Pseudomonadales</taxon>
        <taxon>Pseudomonadaceae</taxon>
        <taxon>Azotobacter</taxon>
    </lineage>
</organism>
<dbReference type="PROSITE" id="PS50850">
    <property type="entry name" value="MFS"/>
    <property type="match status" value="1"/>
</dbReference>
<keyword evidence="4" id="KW-0058">Aromatic hydrocarbons catabolism</keyword>
<evidence type="ECO:0000256" key="1">
    <source>
        <dbReference type="ARBA" id="ARBA00004141"/>
    </source>
</evidence>
<evidence type="ECO:0000313" key="9">
    <source>
        <dbReference type="EMBL" id="SEJ16198.1"/>
    </source>
</evidence>
<feature type="transmembrane region" description="Helical" evidence="7">
    <location>
        <begin position="156"/>
        <end position="177"/>
    </location>
</feature>
<evidence type="ECO:0000256" key="5">
    <source>
        <dbReference type="ARBA" id="ARBA00022989"/>
    </source>
</evidence>
<dbReference type="Pfam" id="PF07690">
    <property type="entry name" value="MFS_1"/>
    <property type="match status" value="1"/>
</dbReference>
<dbReference type="Gene3D" id="1.20.1250.20">
    <property type="entry name" value="MFS general substrate transporter like domains"/>
    <property type="match status" value="2"/>
</dbReference>
<dbReference type="Proteomes" id="UP000199005">
    <property type="component" value="Unassembled WGS sequence"/>
</dbReference>
<evidence type="ECO:0000256" key="3">
    <source>
        <dbReference type="ARBA" id="ARBA00022692"/>
    </source>
</evidence>
<dbReference type="FunFam" id="1.20.1250.20:FF:000018">
    <property type="entry name" value="MFS transporter permease"/>
    <property type="match status" value="1"/>
</dbReference>
<dbReference type="InterPro" id="IPR036259">
    <property type="entry name" value="MFS_trans_sf"/>
</dbReference>